<accession>A0ACC0MA53</accession>
<name>A0ACC0MA53_RHOML</name>
<reference evidence="1" key="1">
    <citation type="submission" date="2022-02" db="EMBL/GenBank/DDBJ databases">
        <title>Plant Genome Project.</title>
        <authorList>
            <person name="Zhang R.-G."/>
        </authorList>
    </citation>
    <scope>NUCLEOTIDE SEQUENCE</scope>
    <source>
        <strain evidence="1">AT1</strain>
    </source>
</reference>
<comment type="caution">
    <text evidence="1">The sequence shown here is derived from an EMBL/GenBank/DDBJ whole genome shotgun (WGS) entry which is preliminary data.</text>
</comment>
<proteinExistence type="predicted"/>
<dbReference type="EMBL" id="CM046396">
    <property type="protein sequence ID" value="KAI8537372.1"/>
    <property type="molecule type" value="Genomic_DNA"/>
</dbReference>
<evidence type="ECO:0000313" key="1">
    <source>
        <dbReference type="EMBL" id="KAI8537372.1"/>
    </source>
</evidence>
<evidence type="ECO:0000313" key="2">
    <source>
        <dbReference type="Proteomes" id="UP001062846"/>
    </source>
</evidence>
<sequence>MIQALLHDAEKKKITSQTMVVWLNKLKAPICNAENVLDELAYEDLRRKIEVQNRMRNKVRNLFSPSNPLVFRFKMANKVSNINKLLDRICKAADDVGLKSAEQVIGPNIVEPREFMTTGPFLDERQVVGRDGDVLKVVDLLLGIDIEGDLPVIAIVGMPGVGKTTLAQMVYNKADESDKIDKRMWICVSDNFKVDKLLNEMVESLGREKSDVQNRQGVLKMLGKELNGKKYLLVLDDVWNTNPDLWVDLRNSLTGIKDSKGSKILITTRSLEVLSAIQTFPTCIHQLNLPSEDDCWKIFSKRAFANRAPSEILTLDVIGRRMVKKCERLPLAINALGRLLYSKQDRQEWESIEKSEIWNSPENKNGILPVLRLSFDNLPSPSLKKSFAYCSIFPKGKVIIKDDLIQLWMALGYLQPSSRSKVDIEELDNEYFKILIHNSLFQEVKFDEYKNITSCKMHDLVHDLAVYVSQGNSLTLEASEMKNIPDVQHLSLVLREETGLDISKENVGNLRTVFLRERLPKIKKQFKRIRALRLVKSCAEELPSSICKSIHLRFLDISESSILKIPNCITKLYNLETLKLPNSLKELPKDFLNLVSLRHFYIEDSNENRELTPKNIGQLTSLRTLPFFVVGNKSGQRIEELGSLSNLRGGLRVYDLQHVKDKEEAMKAKILEKANIQELKYHWDNDFRESDNNHEDVLEGLKPHRNVKGLVIQNFGGSGLASWMSKDACLLQNLVKIILKDCRLCEQVPALGHLSHLVKITIDGLQNLKCIGPEFYGQYEEINCNCSSSEGAAAREVFPALRELELFNLPQLKEWSNESSLPKMKLFPRLQKLYIVACPELISIPGNFLIHSAITHSIVLCCNPHNLTRNEV</sequence>
<dbReference type="Proteomes" id="UP001062846">
    <property type="component" value="Chromosome 9"/>
</dbReference>
<organism evidence="1 2">
    <name type="scientific">Rhododendron molle</name>
    <name type="common">Chinese azalea</name>
    <name type="synonym">Azalea mollis</name>
    <dbReference type="NCBI Taxonomy" id="49168"/>
    <lineage>
        <taxon>Eukaryota</taxon>
        <taxon>Viridiplantae</taxon>
        <taxon>Streptophyta</taxon>
        <taxon>Embryophyta</taxon>
        <taxon>Tracheophyta</taxon>
        <taxon>Spermatophyta</taxon>
        <taxon>Magnoliopsida</taxon>
        <taxon>eudicotyledons</taxon>
        <taxon>Gunneridae</taxon>
        <taxon>Pentapetalae</taxon>
        <taxon>asterids</taxon>
        <taxon>Ericales</taxon>
        <taxon>Ericaceae</taxon>
        <taxon>Ericoideae</taxon>
        <taxon>Rhodoreae</taxon>
        <taxon>Rhododendron</taxon>
    </lineage>
</organism>
<protein>
    <submittedName>
        <fullName evidence="1">Uncharacterized protein</fullName>
    </submittedName>
</protein>
<gene>
    <name evidence="1" type="ORF">RHMOL_Rhmol09G0018600</name>
</gene>
<keyword evidence="2" id="KW-1185">Reference proteome</keyword>